<evidence type="ECO:0000259" key="1">
    <source>
        <dbReference type="Pfam" id="PF00651"/>
    </source>
</evidence>
<protein>
    <recommendedName>
        <fullName evidence="1">BTB domain-containing protein</fullName>
    </recommendedName>
</protein>
<name>A0A8H5YBJ0_9HYPO</name>
<dbReference type="PANTHER" id="PTHR47843">
    <property type="entry name" value="BTB DOMAIN-CONTAINING PROTEIN-RELATED"/>
    <property type="match status" value="1"/>
</dbReference>
<accession>A0A8H5YBJ0</accession>
<dbReference type="InterPro" id="IPR000210">
    <property type="entry name" value="BTB/POZ_dom"/>
</dbReference>
<gene>
    <name evidence="2" type="ORF">FGLOB1_5893</name>
</gene>
<dbReference type="Proteomes" id="UP000532311">
    <property type="component" value="Unassembled WGS sequence"/>
</dbReference>
<dbReference type="Gene3D" id="3.30.710.10">
    <property type="entry name" value="Potassium Channel Kv1.1, Chain A"/>
    <property type="match status" value="1"/>
</dbReference>
<organism evidence="2 3">
    <name type="scientific">Fusarium globosum</name>
    <dbReference type="NCBI Taxonomy" id="78864"/>
    <lineage>
        <taxon>Eukaryota</taxon>
        <taxon>Fungi</taxon>
        <taxon>Dikarya</taxon>
        <taxon>Ascomycota</taxon>
        <taxon>Pezizomycotina</taxon>
        <taxon>Sordariomycetes</taxon>
        <taxon>Hypocreomycetidae</taxon>
        <taxon>Hypocreales</taxon>
        <taxon>Nectriaceae</taxon>
        <taxon>Fusarium</taxon>
        <taxon>Fusarium fujikuroi species complex</taxon>
    </lineage>
</organism>
<dbReference type="AlphaFoldDB" id="A0A8H5YBJ0"/>
<sequence length="296" mass="34361">MKSIRFIVRNYHIDVAGFPEAKLVGILSYLITRGVFRSAAAVAREFMDLDDLEIASLHSPAKPSTERQLPLEESRWTWLYNSFDEDEYSDLTLVAQGKCYFAHRAIVCPQSPVIAKKCQIQDSIEGYPRKTTTKYYFDFGSDNPQAIDCLIQHFYRQNYQANNRDHDAEKHPESSDIENEVSASPEHDVVDATCPILHARVYALAELYDIPALKATALEKFNRTIQDHFHPNRFLDGVEEAYASTIQEDRGLRDIIVQFFYKHPDLLKQERVTDILQEVHPLTFDLFMYWEEMRSK</sequence>
<keyword evidence="3" id="KW-1185">Reference proteome</keyword>
<dbReference type="CDD" id="cd18186">
    <property type="entry name" value="BTB_POZ_ZBTB_KLHL-like"/>
    <property type="match status" value="1"/>
</dbReference>
<evidence type="ECO:0000313" key="3">
    <source>
        <dbReference type="Proteomes" id="UP000532311"/>
    </source>
</evidence>
<dbReference type="Pfam" id="PF00651">
    <property type="entry name" value="BTB"/>
    <property type="match status" value="1"/>
</dbReference>
<proteinExistence type="predicted"/>
<reference evidence="2 3" key="1">
    <citation type="submission" date="2020-05" db="EMBL/GenBank/DDBJ databases">
        <title>Identification and distribution of gene clusters putatively required for synthesis of sphingolipid metabolism inhibitors in phylogenetically diverse species of the filamentous fungus Fusarium.</title>
        <authorList>
            <person name="Kim H.-S."/>
            <person name="Busman M."/>
            <person name="Brown D.W."/>
            <person name="Divon H."/>
            <person name="Uhlig S."/>
            <person name="Proctor R.H."/>
        </authorList>
    </citation>
    <scope>NUCLEOTIDE SEQUENCE [LARGE SCALE GENOMIC DNA]</scope>
    <source>
        <strain evidence="2 3">NRRL 26131</strain>
    </source>
</reference>
<feature type="domain" description="BTB" evidence="1">
    <location>
        <begin position="80"/>
        <end position="121"/>
    </location>
</feature>
<dbReference type="EMBL" id="JAAQPF010000243">
    <property type="protein sequence ID" value="KAF5709493.1"/>
    <property type="molecule type" value="Genomic_DNA"/>
</dbReference>
<evidence type="ECO:0000313" key="2">
    <source>
        <dbReference type="EMBL" id="KAF5709493.1"/>
    </source>
</evidence>
<dbReference type="PANTHER" id="PTHR47843:SF5">
    <property type="entry name" value="BTB_POZ DOMAIN PROTEIN"/>
    <property type="match status" value="1"/>
</dbReference>
<dbReference type="SUPFAM" id="SSF54695">
    <property type="entry name" value="POZ domain"/>
    <property type="match status" value="1"/>
</dbReference>
<comment type="caution">
    <text evidence="2">The sequence shown here is derived from an EMBL/GenBank/DDBJ whole genome shotgun (WGS) entry which is preliminary data.</text>
</comment>
<dbReference type="InterPro" id="IPR011333">
    <property type="entry name" value="SKP1/BTB/POZ_sf"/>
</dbReference>